<reference evidence="1 2" key="1">
    <citation type="submission" date="2019-05" db="EMBL/GenBank/DDBJ databases">
        <title>Another draft genome of Portunus trituberculatus and its Hox gene families provides insights of decapod evolution.</title>
        <authorList>
            <person name="Jeong J.-H."/>
            <person name="Song I."/>
            <person name="Kim S."/>
            <person name="Choi T."/>
            <person name="Kim D."/>
            <person name="Ryu S."/>
            <person name="Kim W."/>
        </authorList>
    </citation>
    <scope>NUCLEOTIDE SEQUENCE [LARGE SCALE GENOMIC DNA]</scope>
    <source>
        <tissue evidence="1">Muscle</tissue>
    </source>
</reference>
<dbReference type="AlphaFoldDB" id="A0A5B7CUD2"/>
<name>A0A5B7CUD2_PORTR</name>
<gene>
    <name evidence="1" type="ORF">E2C01_005778</name>
</gene>
<accession>A0A5B7CUD2</accession>
<comment type="caution">
    <text evidence="1">The sequence shown here is derived from an EMBL/GenBank/DDBJ whole genome shotgun (WGS) entry which is preliminary data.</text>
</comment>
<dbReference type="Proteomes" id="UP000324222">
    <property type="component" value="Unassembled WGS sequence"/>
</dbReference>
<dbReference type="EMBL" id="VSRR010000255">
    <property type="protein sequence ID" value="MPC13059.1"/>
    <property type="molecule type" value="Genomic_DNA"/>
</dbReference>
<keyword evidence="2" id="KW-1185">Reference proteome</keyword>
<evidence type="ECO:0000313" key="2">
    <source>
        <dbReference type="Proteomes" id="UP000324222"/>
    </source>
</evidence>
<evidence type="ECO:0000313" key="1">
    <source>
        <dbReference type="EMBL" id="MPC13059.1"/>
    </source>
</evidence>
<sequence>MKNYRQNAEECCFVNTAAGLEMHTSNQDTGITSNTASERYSGGCKKGDDRALYTTKCVAV</sequence>
<organism evidence="1 2">
    <name type="scientific">Portunus trituberculatus</name>
    <name type="common">Swimming crab</name>
    <name type="synonym">Neptunus trituberculatus</name>
    <dbReference type="NCBI Taxonomy" id="210409"/>
    <lineage>
        <taxon>Eukaryota</taxon>
        <taxon>Metazoa</taxon>
        <taxon>Ecdysozoa</taxon>
        <taxon>Arthropoda</taxon>
        <taxon>Crustacea</taxon>
        <taxon>Multicrustacea</taxon>
        <taxon>Malacostraca</taxon>
        <taxon>Eumalacostraca</taxon>
        <taxon>Eucarida</taxon>
        <taxon>Decapoda</taxon>
        <taxon>Pleocyemata</taxon>
        <taxon>Brachyura</taxon>
        <taxon>Eubrachyura</taxon>
        <taxon>Portunoidea</taxon>
        <taxon>Portunidae</taxon>
        <taxon>Portuninae</taxon>
        <taxon>Portunus</taxon>
    </lineage>
</organism>
<proteinExistence type="predicted"/>
<protein>
    <submittedName>
        <fullName evidence="1">Uncharacterized protein</fullName>
    </submittedName>
</protein>